<comment type="caution">
    <text evidence="1">The sequence shown here is derived from an EMBL/GenBank/DDBJ whole genome shotgun (WGS) entry which is preliminary data.</text>
</comment>
<sequence length="68" mass="7818">MIYPGSQNVPRYRAADNIELVPEQWVLEPPDATNTANAKKTYDSMLKLESVPSIWISWLLRINPDCEQ</sequence>
<accession>A0A409WD26</accession>
<dbReference type="AlphaFoldDB" id="A0A409WD26"/>
<keyword evidence="2" id="KW-1185">Reference proteome</keyword>
<name>A0A409WD26_9AGAR</name>
<protein>
    <submittedName>
        <fullName evidence="1">Uncharacterized protein</fullName>
    </submittedName>
</protein>
<proteinExistence type="predicted"/>
<evidence type="ECO:0000313" key="1">
    <source>
        <dbReference type="EMBL" id="PPQ76391.1"/>
    </source>
</evidence>
<dbReference type="EMBL" id="NHYE01005165">
    <property type="protein sequence ID" value="PPQ76391.1"/>
    <property type="molecule type" value="Genomic_DNA"/>
</dbReference>
<gene>
    <name evidence="1" type="ORF">CVT26_015380</name>
</gene>
<organism evidence="1 2">
    <name type="scientific">Gymnopilus dilepis</name>
    <dbReference type="NCBI Taxonomy" id="231916"/>
    <lineage>
        <taxon>Eukaryota</taxon>
        <taxon>Fungi</taxon>
        <taxon>Dikarya</taxon>
        <taxon>Basidiomycota</taxon>
        <taxon>Agaricomycotina</taxon>
        <taxon>Agaricomycetes</taxon>
        <taxon>Agaricomycetidae</taxon>
        <taxon>Agaricales</taxon>
        <taxon>Agaricineae</taxon>
        <taxon>Hymenogastraceae</taxon>
        <taxon>Gymnopilus</taxon>
    </lineage>
</organism>
<dbReference type="InParanoid" id="A0A409WD26"/>
<evidence type="ECO:0000313" key="2">
    <source>
        <dbReference type="Proteomes" id="UP000284706"/>
    </source>
</evidence>
<dbReference type="Proteomes" id="UP000284706">
    <property type="component" value="Unassembled WGS sequence"/>
</dbReference>
<reference evidence="1 2" key="1">
    <citation type="journal article" date="2018" name="Evol. Lett.">
        <title>Horizontal gene cluster transfer increased hallucinogenic mushroom diversity.</title>
        <authorList>
            <person name="Reynolds H.T."/>
            <person name="Vijayakumar V."/>
            <person name="Gluck-Thaler E."/>
            <person name="Korotkin H.B."/>
            <person name="Matheny P.B."/>
            <person name="Slot J.C."/>
        </authorList>
    </citation>
    <scope>NUCLEOTIDE SEQUENCE [LARGE SCALE GENOMIC DNA]</scope>
    <source>
        <strain evidence="1 2">SRW20</strain>
    </source>
</reference>